<dbReference type="EMBL" id="BLRU01000165">
    <property type="protein sequence ID" value="GFP19874.1"/>
    <property type="molecule type" value="Genomic_DNA"/>
</dbReference>
<dbReference type="Proteomes" id="UP000569018">
    <property type="component" value="Unassembled WGS sequence"/>
</dbReference>
<evidence type="ECO:0000313" key="4">
    <source>
        <dbReference type="EMBL" id="GFP38687.1"/>
    </source>
</evidence>
<keyword evidence="8" id="KW-1185">Reference proteome</keyword>
<dbReference type="EMBL" id="BLSD01000012">
    <property type="protein sequence ID" value="GFP38687.1"/>
    <property type="molecule type" value="Genomic_DNA"/>
</dbReference>
<reference evidence="5 6" key="1">
    <citation type="journal article" date="2020" name="Front. Microbiol.">
        <title>Single-cell genomics of novel Actinobacteria with the Wood-Ljungdahl pathway discovered in a serpentinizing system.</title>
        <authorList>
            <person name="Merino N."/>
            <person name="Kawai M."/>
            <person name="Boyd E.S."/>
            <person name="Colman D.R."/>
            <person name="McGlynn S.E."/>
            <person name="Nealson K.H."/>
            <person name="Kurokawa K."/>
            <person name="Hongoh Y."/>
        </authorList>
    </citation>
    <scope>NUCLEOTIDE SEQUENCE [LARGE SCALE GENOMIC DNA]</scope>
    <source>
        <strain evidence="1 7">S03</strain>
        <strain evidence="2 8">S34</strain>
        <strain evidence="3 5">S44</strain>
        <strain evidence="4 6">S47</strain>
    </source>
</reference>
<dbReference type="AlphaFoldDB" id="A0A6V8Q280"/>
<evidence type="ECO:0000313" key="2">
    <source>
        <dbReference type="EMBL" id="GFP29965.1"/>
    </source>
</evidence>
<sequence>MRIGINGRVLQERMSGIPRFTLALVEGLAEQETCCGVHLFLLNQPFADAGVQERLENNPRIVRHFSRWSGNSYLSRALWDLVFLGLEAKRYNSAPSPVRRLLCCYSKRQKIIYMMTKK</sequence>
<evidence type="ECO:0000313" key="6">
    <source>
        <dbReference type="Proteomes" id="UP000569018"/>
    </source>
</evidence>
<proteinExistence type="predicted"/>
<dbReference type="Proteomes" id="UP000588083">
    <property type="component" value="Unassembled WGS sequence"/>
</dbReference>
<name>A0A6V8Q280_9ACTN</name>
<dbReference type="Proteomes" id="UP000561271">
    <property type="component" value="Unassembled WGS sequence"/>
</dbReference>
<accession>A0A6V8Q280</accession>
<comment type="caution">
    <text evidence="4">The sequence shown here is derived from an EMBL/GenBank/DDBJ whole genome shotgun (WGS) entry which is preliminary data.</text>
</comment>
<dbReference type="EMBL" id="BLSC01000106">
    <property type="protein sequence ID" value="GFP37546.1"/>
    <property type="molecule type" value="Genomic_DNA"/>
</dbReference>
<dbReference type="EMBL" id="BLRZ01000033">
    <property type="protein sequence ID" value="GFP29965.1"/>
    <property type="molecule type" value="Genomic_DNA"/>
</dbReference>
<dbReference type="Proteomes" id="UP000574717">
    <property type="component" value="Unassembled WGS sequence"/>
</dbReference>
<evidence type="ECO:0000313" key="1">
    <source>
        <dbReference type="EMBL" id="GFP19874.1"/>
    </source>
</evidence>
<dbReference type="RefSeq" id="WP_176235357.1">
    <property type="nucleotide sequence ID" value="NZ_BLRZ01000033.1"/>
</dbReference>
<evidence type="ECO:0000313" key="7">
    <source>
        <dbReference type="Proteomes" id="UP000574717"/>
    </source>
</evidence>
<gene>
    <name evidence="1" type="ORF">HKBW3S03_01378</name>
    <name evidence="2" type="ORF">HKBW3S34_00885</name>
    <name evidence="3" type="ORF">HKBW3S44_01224</name>
    <name evidence="4" type="ORF">HKBW3S47_00388</name>
</gene>
<organism evidence="4 6">
    <name type="scientific">Candidatus Hakubella thermalkaliphila</name>
    <dbReference type="NCBI Taxonomy" id="2754717"/>
    <lineage>
        <taxon>Bacteria</taxon>
        <taxon>Bacillati</taxon>
        <taxon>Actinomycetota</taxon>
        <taxon>Actinomycetota incertae sedis</taxon>
        <taxon>Candidatus Hakubellales</taxon>
        <taxon>Candidatus Hakubellaceae</taxon>
        <taxon>Candidatus Hakubella</taxon>
    </lineage>
</organism>
<evidence type="ECO:0000313" key="8">
    <source>
        <dbReference type="Proteomes" id="UP000588083"/>
    </source>
</evidence>
<evidence type="ECO:0000313" key="5">
    <source>
        <dbReference type="Proteomes" id="UP000561271"/>
    </source>
</evidence>
<protein>
    <submittedName>
        <fullName evidence="4">Uncharacterized protein</fullName>
    </submittedName>
</protein>
<evidence type="ECO:0000313" key="3">
    <source>
        <dbReference type="EMBL" id="GFP37546.1"/>
    </source>
</evidence>